<keyword evidence="1" id="KW-0174">Coenzyme M biosynthesis</keyword>
<feature type="domain" description="Thiamine pyrophosphate enzyme N-terminal TPP-binding" evidence="8">
    <location>
        <begin position="11"/>
        <end position="109"/>
    </location>
</feature>
<evidence type="ECO:0000313" key="9">
    <source>
        <dbReference type="EMBL" id="QEE15794.1"/>
    </source>
</evidence>
<reference evidence="9 10" key="1">
    <citation type="journal article" date="2020" name="Nature">
        <title>Isolation of an archaeon at the prokaryote-eukaryote interface.</title>
        <authorList>
            <person name="Imachi H."/>
            <person name="Nobu M.K."/>
            <person name="Nakahara N."/>
            <person name="Morono Y."/>
            <person name="Ogawara M."/>
            <person name="Takaki Y."/>
            <person name="Takano Y."/>
            <person name="Uematsu K."/>
            <person name="Ikuta T."/>
            <person name="Ito M."/>
            <person name="Matsui Y."/>
            <person name="Miyazaki M."/>
            <person name="Murata K."/>
            <person name="Saito Y."/>
            <person name="Sakai S."/>
            <person name="Song C."/>
            <person name="Tasumi E."/>
            <person name="Yamanaka Y."/>
            <person name="Yamaguchi T."/>
            <person name="Kamagata Y."/>
            <person name="Tamaki H."/>
            <person name="Takai K."/>
        </authorList>
    </citation>
    <scope>NUCLEOTIDE SEQUENCE [LARGE SCALE GENOMIC DNA]</scope>
    <source>
        <strain evidence="9 10">MK-D1</strain>
    </source>
</reference>
<dbReference type="InterPro" id="IPR017684">
    <property type="entry name" value="Phosphono-pyrv_decarboxylase"/>
</dbReference>
<sequence>MNCNEIWNGFKKHNFSFFTGVPDSTFKAWMTYLDENNGNELKNIIACNECEAVAIASGYHLATKNVGVVYMQNSGFGKTVNPITSLADFEVYSIPILLMIGWRGEPGKKDEPQHKKMGRVMIPILEALEIPYSYLPETLSEFEQVLQKISIFFKDNKKPYALIVKKNIIEPFTSTKRKEITYEMTREEALKTIIESFTGDEVIVSTTGKTSREIFELRIARGENPRDFYTVGSMGCTSSIALGIALNSKKKTVVLDGDGALIMQLGALTTIGHYHPENFFHILIDNNAHESTGGQPTVSDTINFKEICLGSGYTSVYQANNKEELKIALNKMFKEDGKGPSMLIIKVKKGSRDDLGRPTTTPIQNKDYFMKFLQD</sequence>
<feature type="domain" description="Thiamine pyrophosphate enzyme TPP-binding" evidence="7">
    <location>
        <begin position="223"/>
        <end position="343"/>
    </location>
</feature>
<evidence type="ECO:0000256" key="6">
    <source>
        <dbReference type="ARBA" id="ARBA00048551"/>
    </source>
</evidence>
<dbReference type="EC" id="4.1.1.79" evidence="5"/>
<dbReference type="Proteomes" id="UP000321408">
    <property type="component" value="Chromosome"/>
</dbReference>
<dbReference type="PANTHER" id="PTHR42818:SF1">
    <property type="entry name" value="SULFOPYRUVATE DECARBOXYLASE"/>
    <property type="match status" value="1"/>
</dbReference>
<dbReference type="Pfam" id="PF02776">
    <property type="entry name" value="TPP_enzyme_N"/>
    <property type="match status" value="1"/>
</dbReference>
<evidence type="ECO:0000259" key="8">
    <source>
        <dbReference type="Pfam" id="PF02776"/>
    </source>
</evidence>
<reference evidence="9 10" key="2">
    <citation type="journal article" date="2024" name="Int. J. Syst. Evol. Microbiol.">
        <title>Promethearchaeum syntrophicum gen. nov., sp. nov., an anaerobic, obligately syntrophic archaeon, the first isolate of the lineage 'Asgard' archaea, and proposal of the new archaeal phylum Promethearchaeota phyl. nov. and kingdom Promethearchaeati regn. nov.</title>
        <authorList>
            <person name="Imachi H."/>
            <person name="Nobu M.K."/>
            <person name="Kato S."/>
            <person name="Takaki Y."/>
            <person name="Miyazaki M."/>
            <person name="Miyata M."/>
            <person name="Ogawara M."/>
            <person name="Saito Y."/>
            <person name="Sakai S."/>
            <person name="Tahara Y.O."/>
            <person name="Takano Y."/>
            <person name="Tasumi E."/>
            <person name="Uematsu K."/>
            <person name="Yoshimura T."/>
            <person name="Itoh T."/>
            <person name="Ohkuma M."/>
            <person name="Takai K."/>
        </authorList>
    </citation>
    <scope>NUCLEOTIDE SEQUENCE [LARGE SCALE GENOMIC DNA]</scope>
    <source>
        <strain evidence="9 10">MK-D1</strain>
    </source>
</reference>
<dbReference type="GO" id="GO:0033980">
    <property type="term" value="F:phosphonopyruvate decarboxylase activity"/>
    <property type="evidence" value="ECO:0007669"/>
    <property type="project" value="InterPro"/>
</dbReference>
<dbReference type="InterPro" id="IPR012001">
    <property type="entry name" value="Thiamin_PyroP_enz_TPP-bd_dom"/>
</dbReference>
<dbReference type="EMBL" id="CP042905">
    <property type="protein sequence ID" value="QEE15794.1"/>
    <property type="molecule type" value="Genomic_DNA"/>
</dbReference>
<dbReference type="SUPFAM" id="SSF52518">
    <property type="entry name" value="Thiamin diphosphate-binding fold (THDP-binding)"/>
    <property type="match status" value="2"/>
</dbReference>
<name>A0A5B9D9G6_9ARCH</name>
<dbReference type="GeneID" id="41329615"/>
<dbReference type="KEGG" id="psyt:DSAG12_01621"/>
<dbReference type="PANTHER" id="PTHR42818">
    <property type="entry name" value="SULFOPYRUVATE DECARBOXYLASE SUBUNIT ALPHA"/>
    <property type="match status" value="1"/>
</dbReference>
<dbReference type="NCBIfam" id="TIGR03297">
    <property type="entry name" value="Ppyr-DeCO2ase"/>
    <property type="match status" value="1"/>
</dbReference>
<evidence type="ECO:0000256" key="2">
    <source>
        <dbReference type="ARBA" id="ARBA00022793"/>
    </source>
</evidence>
<evidence type="ECO:0000256" key="1">
    <source>
        <dbReference type="ARBA" id="ARBA00022545"/>
    </source>
</evidence>
<accession>A0A5B9D9G6</accession>
<dbReference type="GO" id="GO:0050545">
    <property type="term" value="F:sulfopyruvate decarboxylase activity"/>
    <property type="evidence" value="ECO:0007669"/>
    <property type="project" value="UniProtKB-EC"/>
</dbReference>
<dbReference type="RefSeq" id="WP_147662695.1">
    <property type="nucleotide sequence ID" value="NZ_CP042905.2"/>
</dbReference>
<gene>
    <name evidence="9" type="primary">aepY</name>
    <name evidence="9" type="ORF">DSAG12_01621</name>
</gene>
<dbReference type="AlphaFoldDB" id="A0A5B9D9G6"/>
<dbReference type="Pfam" id="PF02775">
    <property type="entry name" value="TPP_enzyme_C"/>
    <property type="match status" value="1"/>
</dbReference>
<keyword evidence="4 9" id="KW-0456">Lyase</keyword>
<evidence type="ECO:0000259" key="7">
    <source>
        <dbReference type="Pfam" id="PF02775"/>
    </source>
</evidence>
<protein>
    <recommendedName>
        <fullName evidence="5">sulfopyruvate decarboxylase</fullName>
        <ecNumber evidence="5">4.1.1.79</ecNumber>
    </recommendedName>
</protein>
<comment type="catalytic activity">
    <reaction evidence="6">
        <text>3-sulfopyruvate + H(+) = sulfoacetaldehyde + CO2</text>
        <dbReference type="Rhea" id="RHEA:20948"/>
        <dbReference type="ChEBI" id="CHEBI:15378"/>
        <dbReference type="ChEBI" id="CHEBI:16526"/>
        <dbReference type="ChEBI" id="CHEBI:57940"/>
        <dbReference type="ChEBI" id="CHEBI:58246"/>
        <dbReference type="EC" id="4.1.1.79"/>
    </reaction>
</comment>
<dbReference type="InterPro" id="IPR051818">
    <property type="entry name" value="TPP_dependent_decarboxylase"/>
</dbReference>
<dbReference type="Gene3D" id="3.40.50.970">
    <property type="match status" value="2"/>
</dbReference>
<dbReference type="CDD" id="cd07035">
    <property type="entry name" value="TPP_PYR_POX_like"/>
    <property type="match status" value="1"/>
</dbReference>
<dbReference type="FunFam" id="3.40.50.970:FF:000100">
    <property type="entry name" value="Putative phosphonopyruvate decarboxylase"/>
    <property type="match status" value="1"/>
</dbReference>
<organism evidence="9 10">
    <name type="scientific">Promethearchaeum syntrophicum</name>
    <dbReference type="NCBI Taxonomy" id="2594042"/>
    <lineage>
        <taxon>Archaea</taxon>
        <taxon>Promethearchaeati</taxon>
        <taxon>Promethearchaeota</taxon>
        <taxon>Promethearchaeia</taxon>
        <taxon>Promethearchaeales</taxon>
        <taxon>Promethearchaeaceae</taxon>
        <taxon>Promethearchaeum</taxon>
    </lineage>
</organism>
<dbReference type="OrthoDB" id="77140at2157"/>
<keyword evidence="10" id="KW-1185">Reference proteome</keyword>
<keyword evidence="2" id="KW-0210">Decarboxylase</keyword>
<dbReference type="InterPro" id="IPR011766">
    <property type="entry name" value="TPP_enzyme_TPP-bd"/>
</dbReference>
<evidence type="ECO:0000256" key="5">
    <source>
        <dbReference type="ARBA" id="ARBA00038875"/>
    </source>
</evidence>
<dbReference type="InterPro" id="IPR029061">
    <property type="entry name" value="THDP-binding"/>
</dbReference>
<proteinExistence type="predicted"/>
<keyword evidence="3" id="KW-0786">Thiamine pyrophosphate</keyword>
<evidence type="ECO:0000256" key="3">
    <source>
        <dbReference type="ARBA" id="ARBA00023052"/>
    </source>
</evidence>
<dbReference type="GO" id="GO:0019295">
    <property type="term" value="P:coenzyme M biosynthetic process"/>
    <property type="evidence" value="ECO:0007669"/>
    <property type="project" value="UniProtKB-KW"/>
</dbReference>
<evidence type="ECO:0000313" key="10">
    <source>
        <dbReference type="Proteomes" id="UP000321408"/>
    </source>
</evidence>
<dbReference type="GO" id="GO:0030976">
    <property type="term" value="F:thiamine pyrophosphate binding"/>
    <property type="evidence" value="ECO:0007669"/>
    <property type="project" value="InterPro"/>
</dbReference>
<evidence type="ECO:0000256" key="4">
    <source>
        <dbReference type="ARBA" id="ARBA00023239"/>
    </source>
</evidence>
<dbReference type="GO" id="GO:0032923">
    <property type="term" value="P:organic phosphonate biosynthetic process"/>
    <property type="evidence" value="ECO:0007669"/>
    <property type="project" value="InterPro"/>
</dbReference>